<dbReference type="EMBL" id="CP047020">
    <property type="protein sequence ID" value="QHA07904.1"/>
    <property type="molecule type" value="Genomic_DNA"/>
</dbReference>
<evidence type="ECO:0000313" key="1">
    <source>
        <dbReference type="EMBL" id="QHA07904.1"/>
    </source>
</evidence>
<protein>
    <submittedName>
        <fullName evidence="1">Uncharacterized protein</fullName>
    </submittedName>
</protein>
<organism evidence="1 2">
    <name type="scientific">Streptomyces broussonetiae</name>
    <dbReference type="NCBI Taxonomy" id="2686304"/>
    <lineage>
        <taxon>Bacteria</taxon>
        <taxon>Bacillati</taxon>
        <taxon>Actinomycetota</taxon>
        <taxon>Actinomycetes</taxon>
        <taxon>Kitasatosporales</taxon>
        <taxon>Streptomycetaceae</taxon>
        <taxon>Streptomyces</taxon>
    </lineage>
</organism>
<accession>A0A6I6N8R2</accession>
<dbReference type="Proteomes" id="UP000436138">
    <property type="component" value="Chromosome"/>
</dbReference>
<dbReference type="RefSeq" id="WP_158926830.1">
    <property type="nucleotide sequence ID" value="NZ_CP047020.1"/>
</dbReference>
<proteinExistence type="predicted"/>
<reference evidence="1 2" key="1">
    <citation type="submission" date="2019-12" db="EMBL/GenBank/DDBJ databases">
        <title>Streptomyces sp. strain T44 isolated from rhizosphere soil of Broussonetia papyrifera.</title>
        <authorList>
            <person name="Mo P."/>
        </authorList>
    </citation>
    <scope>NUCLEOTIDE SEQUENCE [LARGE SCALE GENOMIC DNA]</scope>
    <source>
        <strain evidence="1 2">T44</strain>
    </source>
</reference>
<sequence length="147" mass="15859">MDSEMAALAASGATTLVSLMVTDSWMHARELVARYFSRIGTDETSITNLDTTRTRLLAAEARGDAQTTRDITTEWDAYLRHLLQSGSATGDDLRELLACLPDVTNSVEAQASTVHNTISGGVQHGPVIQSGRIARITVHTHRPTDPA</sequence>
<dbReference type="AlphaFoldDB" id="A0A6I6N8R2"/>
<name>A0A6I6N8R2_9ACTN</name>
<dbReference type="KEGG" id="sbro:GQF42_35600"/>
<gene>
    <name evidence="1" type="ORF">GQF42_35600</name>
</gene>
<keyword evidence="2" id="KW-1185">Reference proteome</keyword>
<evidence type="ECO:0000313" key="2">
    <source>
        <dbReference type="Proteomes" id="UP000436138"/>
    </source>
</evidence>